<proteinExistence type="predicted"/>
<dbReference type="EMBL" id="CYRY02036145">
    <property type="protein sequence ID" value="VCX15857.1"/>
    <property type="molecule type" value="Genomic_DNA"/>
</dbReference>
<organism evidence="2 3">
    <name type="scientific">Gulo gulo</name>
    <name type="common">Wolverine</name>
    <name type="synonym">Gluton</name>
    <dbReference type="NCBI Taxonomy" id="48420"/>
    <lineage>
        <taxon>Eukaryota</taxon>
        <taxon>Metazoa</taxon>
        <taxon>Chordata</taxon>
        <taxon>Craniata</taxon>
        <taxon>Vertebrata</taxon>
        <taxon>Euteleostomi</taxon>
        <taxon>Mammalia</taxon>
        <taxon>Eutheria</taxon>
        <taxon>Laurasiatheria</taxon>
        <taxon>Carnivora</taxon>
        <taxon>Caniformia</taxon>
        <taxon>Musteloidea</taxon>
        <taxon>Mustelidae</taxon>
        <taxon>Guloninae</taxon>
        <taxon>Gulo</taxon>
    </lineage>
</organism>
<gene>
    <name evidence="2" type="ORF">BN2614_LOCUS1</name>
</gene>
<feature type="non-terminal residue" evidence="2">
    <location>
        <position position="1"/>
    </location>
</feature>
<evidence type="ECO:0000313" key="3">
    <source>
        <dbReference type="Proteomes" id="UP000269945"/>
    </source>
</evidence>
<keyword evidence="3" id="KW-1185">Reference proteome</keyword>
<evidence type="ECO:0000256" key="1">
    <source>
        <dbReference type="SAM" id="MobiDB-lite"/>
    </source>
</evidence>
<dbReference type="AlphaFoldDB" id="A0A9X9M1C4"/>
<sequence>AASPDTGSLPAVTTSPLRLGAVPDPPHSQGAELPGVCGRGPSSVQGTLTPRVPWREAGPVLHTLSRKSSNKGSCVGKNGLPLPFAHTPGKDT</sequence>
<evidence type="ECO:0000313" key="2">
    <source>
        <dbReference type="EMBL" id="VCX15857.1"/>
    </source>
</evidence>
<name>A0A9X9M1C4_GULGU</name>
<protein>
    <submittedName>
        <fullName evidence="2">Uncharacterized protein</fullName>
    </submittedName>
</protein>
<dbReference type="Proteomes" id="UP000269945">
    <property type="component" value="Unassembled WGS sequence"/>
</dbReference>
<feature type="non-terminal residue" evidence="2">
    <location>
        <position position="92"/>
    </location>
</feature>
<accession>A0A9X9M1C4</accession>
<comment type="caution">
    <text evidence="2">The sequence shown here is derived from an EMBL/GenBank/DDBJ whole genome shotgun (WGS) entry which is preliminary data.</text>
</comment>
<reference evidence="2 3" key="1">
    <citation type="submission" date="2018-10" db="EMBL/GenBank/DDBJ databases">
        <authorList>
            <person name="Ekblom R."/>
            <person name="Jareborg N."/>
        </authorList>
    </citation>
    <scope>NUCLEOTIDE SEQUENCE [LARGE SCALE GENOMIC DNA]</scope>
    <source>
        <tissue evidence="2">Muscle</tissue>
    </source>
</reference>
<feature type="region of interest" description="Disordered" evidence="1">
    <location>
        <begin position="1"/>
        <end position="92"/>
    </location>
</feature>